<evidence type="ECO:0000313" key="8">
    <source>
        <dbReference type="EMBL" id="ELU00792.1"/>
    </source>
</evidence>
<dbReference type="PANTHER" id="PTHR43107:SF22">
    <property type="entry name" value="VERY LONG-CHAIN ACYL-COA SYNTHETASE"/>
    <property type="match status" value="1"/>
</dbReference>
<comment type="catalytic activity">
    <reaction evidence="3">
        <text>a very long-chain fatty acid + ATP + CoA = a very long-chain fatty acyl-CoA + AMP + diphosphate</text>
        <dbReference type="Rhea" id="RHEA:54536"/>
        <dbReference type="ChEBI" id="CHEBI:30616"/>
        <dbReference type="ChEBI" id="CHEBI:33019"/>
        <dbReference type="ChEBI" id="CHEBI:57287"/>
        <dbReference type="ChEBI" id="CHEBI:58950"/>
        <dbReference type="ChEBI" id="CHEBI:138261"/>
        <dbReference type="ChEBI" id="CHEBI:456215"/>
    </reaction>
    <physiologicalReaction direction="left-to-right" evidence="3">
        <dbReference type="Rhea" id="RHEA:54537"/>
    </physiologicalReaction>
</comment>
<dbReference type="STRING" id="283909.R7UBZ7"/>
<dbReference type="EnsemblMetazoa" id="CapteT99118">
    <property type="protein sequence ID" value="CapteP99118"/>
    <property type="gene ID" value="CapteG99118"/>
</dbReference>
<evidence type="ECO:0000259" key="6">
    <source>
        <dbReference type="Pfam" id="PF00501"/>
    </source>
</evidence>
<dbReference type="InterPro" id="IPR025110">
    <property type="entry name" value="AMP-bd_C"/>
</dbReference>
<protein>
    <recommendedName>
        <fullName evidence="4">Long-chain-fatty-acid--CoA ligase</fullName>
    </recommendedName>
</protein>
<dbReference type="GO" id="GO:0005886">
    <property type="term" value="C:plasma membrane"/>
    <property type="evidence" value="ECO:0007669"/>
    <property type="project" value="TreeGrafter"/>
</dbReference>
<evidence type="ECO:0000313" key="10">
    <source>
        <dbReference type="Proteomes" id="UP000014760"/>
    </source>
</evidence>
<dbReference type="Gene3D" id="3.30.300.30">
    <property type="match status" value="1"/>
</dbReference>
<dbReference type="Gene3D" id="3.40.50.12780">
    <property type="entry name" value="N-terminal domain of ligase-like"/>
    <property type="match status" value="1"/>
</dbReference>
<dbReference type="InterPro" id="IPR045851">
    <property type="entry name" value="AMP-bd_C_sf"/>
</dbReference>
<comment type="similarity">
    <text evidence="1">Belongs to the ATP-dependent AMP-binding enzyme family.</text>
</comment>
<dbReference type="GO" id="GO:0004467">
    <property type="term" value="F:long-chain fatty acid-CoA ligase activity"/>
    <property type="evidence" value="ECO:0007669"/>
    <property type="project" value="TreeGrafter"/>
</dbReference>
<dbReference type="InterPro" id="IPR000873">
    <property type="entry name" value="AMP-dep_synth/lig_dom"/>
</dbReference>
<dbReference type="GO" id="GO:0005324">
    <property type="term" value="F:long-chain fatty acid transmembrane transporter activity"/>
    <property type="evidence" value="ECO:0007669"/>
    <property type="project" value="TreeGrafter"/>
</dbReference>
<dbReference type="InterPro" id="IPR020845">
    <property type="entry name" value="AMP-binding_CS"/>
</dbReference>
<reference evidence="10" key="1">
    <citation type="submission" date="2012-12" db="EMBL/GenBank/DDBJ databases">
        <authorList>
            <person name="Hellsten U."/>
            <person name="Grimwood J."/>
            <person name="Chapman J.A."/>
            <person name="Shapiro H."/>
            <person name="Aerts A."/>
            <person name="Otillar R.P."/>
            <person name="Terry A.Y."/>
            <person name="Boore J.L."/>
            <person name="Simakov O."/>
            <person name="Marletaz F."/>
            <person name="Cho S.-J."/>
            <person name="Edsinger-Gonzales E."/>
            <person name="Havlak P."/>
            <person name="Kuo D.-H."/>
            <person name="Larsson T."/>
            <person name="Lv J."/>
            <person name="Arendt D."/>
            <person name="Savage R."/>
            <person name="Osoegawa K."/>
            <person name="de Jong P."/>
            <person name="Lindberg D.R."/>
            <person name="Seaver E.C."/>
            <person name="Weisblat D.A."/>
            <person name="Putnam N.H."/>
            <person name="Grigoriev I.V."/>
            <person name="Rokhsar D.S."/>
        </authorList>
    </citation>
    <scope>NUCLEOTIDE SEQUENCE</scope>
    <source>
        <strain evidence="10">I ESC-2004</strain>
    </source>
</reference>
<keyword evidence="2" id="KW-0436">Ligase</keyword>
<dbReference type="HOGENOM" id="CLU_000022_46_2_1"/>
<organism evidence="8">
    <name type="scientific">Capitella teleta</name>
    <name type="common">Polychaete worm</name>
    <dbReference type="NCBI Taxonomy" id="283909"/>
    <lineage>
        <taxon>Eukaryota</taxon>
        <taxon>Metazoa</taxon>
        <taxon>Spiralia</taxon>
        <taxon>Lophotrochozoa</taxon>
        <taxon>Annelida</taxon>
        <taxon>Polychaeta</taxon>
        <taxon>Sedentaria</taxon>
        <taxon>Scolecida</taxon>
        <taxon>Capitellidae</taxon>
        <taxon>Capitella</taxon>
    </lineage>
</organism>
<dbReference type="EMBL" id="KB305732">
    <property type="protein sequence ID" value="ELU00792.1"/>
    <property type="molecule type" value="Genomic_DNA"/>
</dbReference>
<feature type="domain" description="AMP-dependent synthetase/ligase" evidence="6">
    <location>
        <begin position="11"/>
        <end position="336"/>
    </location>
</feature>
<dbReference type="EMBL" id="AMQN01009574">
    <property type="status" value="NOT_ANNOTATED_CDS"/>
    <property type="molecule type" value="Genomic_DNA"/>
</dbReference>
<reference evidence="8 10" key="2">
    <citation type="journal article" date="2013" name="Nature">
        <title>Insights into bilaterian evolution from three spiralian genomes.</title>
        <authorList>
            <person name="Simakov O."/>
            <person name="Marletaz F."/>
            <person name="Cho S.J."/>
            <person name="Edsinger-Gonzales E."/>
            <person name="Havlak P."/>
            <person name="Hellsten U."/>
            <person name="Kuo D.H."/>
            <person name="Larsson T."/>
            <person name="Lv J."/>
            <person name="Arendt D."/>
            <person name="Savage R."/>
            <person name="Osoegawa K."/>
            <person name="de Jong P."/>
            <person name="Grimwood J."/>
            <person name="Chapman J.A."/>
            <person name="Shapiro H."/>
            <person name="Aerts A."/>
            <person name="Otillar R.P."/>
            <person name="Terry A.Y."/>
            <person name="Boore J.L."/>
            <person name="Grigoriev I.V."/>
            <person name="Lindberg D.R."/>
            <person name="Seaver E.C."/>
            <person name="Weisblat D.A."/>
            <person name="Putnam N.H."/>
            <person name="Rokhsar D.S."/>
        </authorList>
    </citation>
    <scope>NUCLEOTIDE SEQUENCE</scope>
    <source>
        <strain evidence="8 10">I ESC-2004</strain>
    </source>
</reference>
<evidence type="ECO:0000256" key="1">
    <source>
        <dbReference type="ARBA" id="ARBA00006432"/>
    </source>
</evidence>
<evidence type="ECO:0000313" key="9">
    <source>
        <dbReference type="EnsemblMetazoa" id="CapteP99118"/>
    </source>
</evidence>
<evidence type="ECO:0000256" key="5">
    <source>
        <dbReference type="ARBA" id="ARBA00048666"/>
    </source>
</evidence>
<evidence type="ECO:0000256" key="2">
    <source>
        <dbReference type="ARBA" id="ARBA00022598"/>
    </source>
</evidence>
<name>R7UBZ7_CAPTE</name>
<dbReference type="Pfam" id="PF00501">
    <property type="entry name" value="AMP-binding"/>
    <property type="match status" value="1"/>
</dbReference>
<proteinExistence type="inferred from homology"/>
<feature type="domain" description="AMP-binding enzyme C-terminal" evidence="7">
    <location>
        <begin position="444"/>
        <end position="521"/>
    </location>
</feature>
<keyword evidence="10" id="KW-1185">Reference proteome</keyword>
<evidence type="ECO:0000256" key="4">
    <source>
        <dbReference type="ARBA" id="ARBA00041297"/>
    </source>
</evidence>
<sequence length="573" mass="64604">MKNGTTHIDLFEKHVATQPKKNFLLFEDKSFTYDVMNRRVNQIARAALQVDLSKGHTVAILMENCPEYLQLFFGLTKAGACQSFINHNLRGKSLLHSLKACEPNTLIIGSSNVLVKAIQEIKDDLADLRIYVFNQETPSEWPAFEPLVNGQSEEQVDRKYRQHFTTKSCLVYIFTSGTTGLPKPAIISVEKINLISILGDSMGVESTDVLYTPLPLYHTASGVIALGWVIRKGATLAVGKRFSASRFWEDCRKHNATMVQYVGEVCRYLLARPESPDDKRHSVVKAAGNGLRADIWEEFKRRFHISRIFEIYGASEGQIGLVNNYQKCGSVGRMSPLLQRIRNAYFIKYDIINDEPVRDVNGRCIPVAVDEPGLLITKVQRGHRCFGGNPKLSEKRLLHDVFAEGDCWFSTGDLLSLNSDYYVYFSDRIGDTFRWKSENVSTTEVSNVFGSLPWIEDAAVYGVKVPAEDGRIGMAAVTLADGEVMNTGRLAELYKHVHELLPKYAVPHFIRLLKELPVTSSSFKQVKANLRQEEFDPDKCQGDPLYYLAIGQKEFLPLDLKVFANIVNGNIRF</sequence>
<dbReference type="SUPFAM" id="SSF56801">
    <property type="entry name" value="Acetyl-CoA synthetase-like"/>
    <property type="match status" value="1"/>
</dbReference>
<dbReference type="OMA" id="HTSGFLM"/>
<comment type="catalytic activity">
    <reaction evidence="5">
        <text>tetracosanoate + ATP + CoA = tetracosanoyl-CoA + AMP + diphosphate</text>
        <dbReference type="Rhea" id="RHEA:33639"/>
        <dbReference type="ChEBI" id="CHEBI:30616"/>
        <dbReference type="ChEBI" id="CHEBI:31014"/>
        <dbReference type="ChEBI" id="CHEBI:33019"/>
        <dbReference type="ChEBI" id="CHEBI:57287"/>
        <dbReference type="ChEBI" id="CHEBI:65052"/>
        <dbReference type="ChEBI" id="CHEBI:456215"/>
    </reaction>
    <physiologicalReaction direction="left-to-right" evidence="5">
        <dbReference type="Rhea" id="RHEA:33640"/>
    </physiologicalReaction>
</comment>
<evidence type="ECO:0000259" key="7">
    <source>
        <dbReference type="Pfam" id="PF13193"/>
    </source>
</evidence>
<dbReference type="Pfam" id="PF13193">
    <property type="entry name" value="AMP-binding_C"/>
    <property type="match status" value="1"/>
</dbReference>
<dbReference type="AlphaFoldDB" id="R7UBZ7"/>
<evidence type="ECO:0000256" key="3">
    <source>
        <dbReference type="ARBA" id="ARBA00036527"/>
    </source>
</evidence>
<dbReference type="GO" id="GO:0005789">
    <property type="term" value="C:endoplasmic reticulum membrane"/>
    <property type="evidence" value="ECO:0007669"/>
    <property type="project" value="TreeGrafter"/>
</dbReference>
<reference evidence="9" key="3">
    <citation type="submission" date="2015-06" db="UniProtKB">
        <authorList>
            <consortium name="EnsemblMetazoa"/>
        </authorList>
    </citation>
    <scope>IDENTIFICATION</scope>
</reference>
<dbReference type="GO" id="GO:0044539">
    <property type="term" value="P:long-chain fatty acid import into cell"/>
    <property type="evidence" value="ECO:0007669"/>
    <property type="project" value="TreeGrafter"/>
</dbReference>
<dbReference type="PANTHER" id="PTHR43107">
    <property type="entry name" value="LONG-CHAIN FATTY ACID TRANSPORT PROTEIN"/>
    <property type="match status" value="1"/>
</dbReference>
<dbReference type="PROSITE" id="PS00455">
    <property type="entry name" value="AMP_BINDING"/>
    <property type="match status" value="1"/>
</dbReference>
<dbReference type="OrthoDB" id="288590at2759"/>
<accession>R7UBZ7</accession>
<dbReference type="Proteomes" id="UP000014760">
    <property type="component" value="Unassembled WGS sequence"/>
</dbReference>
<gene>
    <name evidence="8" type="ORF">CAPTEDRAFT_99118</name>
</gene>
<dbReference type="InterPro" id="IPR042099">
    <property type="entry name" value="ANL_N_sf"/>
</dbReference>